<dbReference type="SUPFAM" id="SSF49785">
    <property type="entry name" value="Galactose-binding domain-like"/>
    <property type="match status" value="2"/>
</dbReference>
<feature type="domain" description="F5/8 type C" evidence="5">
    <location>
        <begin position="670"/>
        <end position="804"/>
    </location>
</feature>
<dbReference type="NCBIfam" id="TIGR04183">
    <property type="entry name" value="Por_Secre_tail"/>
    <property type="match status" value="1"/>
</dbReference>
<feature type="signal peptide" evidence="4">
    <location>
        <begin position="1"/>
        <end position="24"/>
    </location>
</feature>
<evidence type="ECO:0000313" key="8">
    <source>
        <dbReference type="Proteomes" id="UP000023541"/>
    </source>
</evidence>
<dbReference type="eggNOG" id="COG4733">
    <property type="taxonomic scope" value="Bacteria"/>
</dbReference>
<dbReference type="Gene3D" id="2.60.120.260">
    <property type="entry name" value="Galactose-binding domain-like"/>
    <property type="match status" value="2"/>
</dbReference>
<keyword evidence="8" id="KW-1185">Reference proteome</keyword>
<sequence length="901" mass="98912">MKKLFSKVFLSMVLLLFFFGNGYAQTIKNDAVSTNGQLQVKGLKLCNQYGNPIQLRGMSTHGIHWFESCYNEASLDALANDWDADVLRISLYVQEGGYETDPAGFTAKVAKMINMATDRGMYALVDWHQLTPGDPNFNTDKAKTFFTNIATQFKDYNNIIYDICNEPNGSDVTWPKIKNYAEAIIPVIRAIDADAPILIGTHAWASLGISMGKSAKDIVDNPLTFPNIMYTFHFYAASHKDAYYNELDWASDRLPIFVTEFGSQNYSGEGPNDFVMTQKYLDLLRRKKISWTNWNYSDDFRSGAVWKTGTCASGKWTDANLKEAGKWIKDKILNPADDFPVDPVTPPAVPSDLTAKTISKNQIDISWLDNSNDESSFRIERSADGTSGWTLIANPTTNTTSYSDTGLTPNTAYYYRVRAENSGGNSAYSNTASATTLPDGTAPEAPSILSATAVSKSQINLSWADNANNEDLFKVERSANGTSGWTSVGTTTADVTTYSDTGLTPNTTYYYRVRAENTTGNSAYSNMADATTLKDGTPPGKNIALNKTATASSLETPSFPASSAVDGNNTTRWASTEGVDPQWISIDLGATAKIDRVVLNWEVAHATAYSIEVSDDGTTWTSIYTTSNGDGKIDDLSITGNGRYIRMYGTARGTPYGYSLYEFEVYGTIGDIPPLGENIALHKTATASSLETSNFPASSAVDGNNTTRWASTEGVDPQWISIDLGATAKIDRVVLNWEVAHATAYSIEVSDDGTTWTSIYATSNGDGKIDDLSITGNGRYIRMHGTARGTPYGYSLYEFEVYGTFTNRTLNSIKPLNVSVVKAYPNPFTNTINYTFDLEKRTHITLTLFSLRGVEIDVVIDKTLPAGNHNIKYDGSSLNSGMYIYRMQLGKGKTIYNYLIK</sequence>
<dbReference type="InterPro" id="IPR017853">
    <property type="entry name" value="GH"/>
</dbReference>
<dbReference type="PROSITE" id="PS00659">
    <property type="entry name" value="GLYCOSYL_HYDROL_F5"/>
    <property type="match status" value="1"/>
</dbReference>
<keyword evidence="2" id="KW-0378">Hydrolase</keyword>
<dbReference type="InterPro" id="IPR000421">
    <property type="entry name" value="FA58C"/>
</dbReference>
<proteinExistence type="predicted"/>
<dbReference type="EMBL" id="AQRA01000003">
    <property type="protein sequence ID" value="EZH74616.1"/>
    <property type="molecule type" value="Genomic_DNA"/>
</dbReference>
<evidence type="ECO:0008006" key="9">
    <source>
        <dbReference type="Google" id="ProtNLM"/>
    </source>
</evidence>
<dbReference type="Proteomes" id="UP000023541">
    <property type="component" value="Unassembled WGS sequence"/>
</dbReference>
<dbReference type="PANTHER" id="PTHR34142">
    <property type="entry name" value="ENDO-BETA-1,4-GLUCANASE A"/>
    <property type="match status" value="1"/>
</dbReference>
<dbReference type="RefSeq" id="WP_051575692.1">
    <property type="nucleotide sequence ID" value="NZ_AQRA01000003.1"/>
</dbReference>
<feature type="chain" id="PRO_5001516015" description="Endoglucanase" evidence="4">
    <location>
        <begin position="25"/>
        <end position="901"/>
    </location>
</feature>
<dbReference type="PANTHER" id="PTHR34142:SF1">
    <property type="entry name" value="GLYCOSIDE HYDROLASE FAMILY 5 DOMAIN-CONTAINING PROTEIN"/>
    <property type="match status" value="1"/>
</dbReference>
<keyword evidence="3" id="KW-0326">Glycosidase</keyword>
<dbReference type="InterPro" id="IPR026444">
    <property type="entry name" value="Secre_tail"/>
</dbReference>
<evidence type="ECO:0000259" key="5">
    <source>
        <dbReference type="PROSITE" id="PS50022"/>
    </source>
</evidence>
<dbReference type="Gene3D" id="2.60.40.10">
    <property type="entry name" value="Immunoglobulins"/>
    <property type="match status" value="2"/>
</dbReference>
<evidence type="ECO:0000256" key="1">
    <source>
        <dbReference type="ARBA" id="ARBA00022729"/>
    </source>
</evidence>
<evidence type="ECO:0000313" key="7">
    <source>
        <dbReference type="EMBL" id="EZH74616.1"/>
    </source>
</evidence>
<dbReference type="InterPro" id="IPR013783">
    <property type="entry name" value="Ig-like_fold"/>
</dbReference>
<dbReference type="eggNOG" id="COG3250">
    <property type="taxonomic scope" value="Bacteria"/>
</dbReference>
<dbReference type="InterPro" id="IPR018087">
    <property type="entry name" value="Glyco_hydro_5_CS"/>
</dbReference>
<dbReference type="PROSITE" id="PS50853">
    <property type="entry name" value="FN3"/>
    <property type="match status" value="2"/>
</dbReference>
<dbReference type="Pfam" id="PF00754">
    <property type="entry name" value="F5_F8_type_C"/>
    <property type="match status" value="2"/>
</dbReference>
<evidence type="ECO:0000256" key="3">
    <source>
        <dbReference type="ARBA" id="ARBA00023295"/>
    </source>
</evidence>
<dbReference type="SUPFAM" id="SSF49265">
    <property type="entry name" value="Fibronectin type III"/>
    <property type="match status" value="1"/>
</dbReference>
<feature type="domain" description="Fibronectin type-III" evidence="6">
    <location>
        <begin position="349"/>
        <end position="439"/>
    </location>
</feature>
<organism evidence="7 8">
    <name type="scientific">Aquimarina atlantica</name>
    <dbReference type="NCBI Taxonomy" id="1317122"/>
    <lineage>
        <taxon>Bacteria</taxon>
        <taxon>Pseudomonadati</taxon>
        <taxon>Bacteroidota</taxon>
        <taxon>Flavobacteriia</taxon>
        <taxon>Flavobacteriales</taxon>
        <taxon>Flavobacteriaceae</taxon>
        <taxon>Aquimarina</taxon>
    </lineage>
</organism>
<dbReference type="Gene3D" id="3.20.20.80">
    <property type="entry name" value="Glycosidases"/>
    <property type="match status" value="1"/>
</dbReference>
<dbReference type="eggNOG" id="COG2730">
    <property type="taxonomic scope" value="Bacteria"/>
</dbReference>
<keyword evidence="1 4" id="KW-0732">Signal</keyword>
<protein>
    <recommendedName>
        <fullName evidence="9">Endoglucanase</fullName>
    </recommendedName>
</protein>
<dbReference type="GO" id="GO:0000272">
    <property type="term" value="P:polysaccharide catabolic process"/>
    <property type="evidence" value="ECO:0007669"/>
    <property type="project" value="InterPro"/>
</dbReference>
<evidence type="ECO:0000256" key="4">
    <source>
        <dbReference type="SAM" id="SignalP"/>
    </source>
</evidence>
<dbReference type="STRING" id="1317122.ATO12_12685"/>
<dbReference type="GO" id="GO:0004553">
    <property type="term" value="F:hydrolase activity, hydrolyzing O-glycosyl compounds"/>
    <property type="evidence" value="ECO:0007669"/>
    <property type="project" value="InterPro"/>
</dbReference>
<feature type="domain" description="Fibronectin type-III" evidence="6">
    <location>
        <begin position="445"/>
        <end position="535"/>
    </location>
</feature>
<gene>
    <name evidence="7" type="ORF">ATO12_12685</name>
</gene>
<dbReference type="InterPro" id="IPR001547">
    <property type="entry name" value="Glyco_hydro_5"/>
</dbReference>
<dbReference type="InterPro" id="IPR003961">
    <property type="entry name" value="FN3_dom"/>
</dbReference>
<dbReference type="Pfam" id="PF18962">
    <property type="entry name" value="Por_Secre_tail"/>
    <property type="match status" value="1"/>
</dbReference>
<dbReference type="SUPFAM" id="SSF51445">
    <property type="entry name" value="(Trans)glycosidases"/>
    <property type="match status" value="1"/>
</dbReference>
<dbReference type="InterPro" id="IPR008979">
    <property type="entry name" value="Galactose-bd-like_sf"/>
</dbReference>
<dbReference type="Pfam" id="PF00041">
    <property type="entry name" value="fn3"/>
    <property type="match status" value="2"/>
</dbReference>
<dbReference type="OrthoDB" id="154460at2"/>
<dbReference type="SMART" id="SM00060">
    <property type="entry name" value="FN3"/>
    <property type="match status" value="2"/>
</dbReference>
<dbReference type="InterPro" id="IPR036116">
    <property type="entry name" value="FN3_sf"/>
</dbReference>
<evidence type="ECO:0000259" key="6">
    <source>
        <dbReference type="PROSITE" id="PS50853"/>
    </source>
</evidence>
<dbReference type="AlphaFoldDB" id="A0A023BX43"/>
<feature type="domain" description="F5/8 type C" evidence="5">
    <location>
        <begin position="526"/>
        <end position="668"/>
    </location>
</feature>
<evidence type="ECO:0000256" key="2">
    <source>
        <dbReference type="ARBA" id="ARBA00022801"/>
    </source>
</evidence>
<accession>A0A023BX43</accession>
<name>A0A023BX43_9FLAO</name>
<comment type="caution">
    <text evidence="7">The sequence shown here is derived from an EMBL/GenBank/DDBJ whole genome shotgun (WGS) entry which is preliminary data.</text>
</comment>
<dbReference type="Pfam" id="PF00150">
    <property type="entry name" value="Cellulase"/>
    <property type="match status" value="1"/>
</dbReference>
<reference evidence="7 8" key="1">
    <citation type="submission" date="2014-04" db="EMBL/GenBank/DDBJ databases">
        <title>Aquimarina sp. 22II-S11-z7 Genome Sequencing.</title>
        <authorList>
            <person name="Lai Q."/>
        </authorList>
    </citation>
    <scope>NUCLEOTIDE SEQUENCE [LARGE SCALE GENOMIC DNA]</scope>
    <source>
        <strain evidence="7 8">22II-S11-z7</strain>
    </source>
</reference>
<dbReference type="PROSITE" id="PS50022">
    <property type="entry name" value="FA58C_3"/>
    <property type="match status" value="2"/>
</dbReference>
<dbReference type="CDD" id="cd00063">
    <property type="entry name" value="FN3"/>
    <property type="match status" value="2"/>
</dbReference>
<dbReference type="SMART" id="SM00231">
    <property type="entry name" value="FA58C"/>
    <property type="match status" value="2"/>
</dbReference>